<dbReference type="AlphaFoldDB" id="A0A915DHI7"/>
<name>A0A915DHI7_9BILA</name>
<reference evidence="2" key="1">
    <citation type="submission" date="2022-11" db="UniProtKB">
        <authorList>
            <consortium name="WormBaseParasite"/>
        </authorList>
    </citation>
    <scope>IDENTIFICATION</scope>
</reference>
<sequence length="71" mass="8039">MVKLDLRFPISKPFGLLKTAQLIGLSVSFGVDTYSPEFSEDVRYALIVMCAFSYLGHLFEMQHELNTTANH</sequence>
<keyword evidence="1" id="KW-1185">Reference proteome</keyword>
<dbReference type="Proteomes" id="UP000887574">
    <property type="component" value="Unplaced"/>
</dbReference>
<evidence type="ECO:0000313" key="2">
    <source>
        <dbReference type="WBParaSite" id="jg19973"/>
    </source>
</evidence>
<organism evidence="1 2">
    <name type="scientific">Ditylenchus dipsaci</name>
    <dbReference type="NCBI Taxonomy" id="166011"/>
    <lineage>
        <taxon>Eukaryota</taxon>
        <taxon>Metazoa</taxon>
        <taxon>Ecdysozoa</taxon>
        <taxon>Nematoda</taxon>
        <taxon>Chromadorea</taxon>
        <taxon>Rhabditida</taxon>
        <taxon>Tylenchina</taxon>
        <taxon>Tylenchomorpha</taxon>
        <taxon>Sphaerularioidea</taxon>
        <taxon>Anguinidae</taxon>
        <taxon>Anguininae</taxon>
        <taxon>Ditylenchus</taxon>
    </lineage>
</organism>
<evidence type="ECO:0000313" key="1">
    <source>
        <dbReference type="Proteomes" id="UP000887574"/>
    </source>
</evidence>
<dbReference type="WBParaSite" id="jg19973">
    <property type="protein sequence ID" value="jg19973"/>
    <property type="gene ID" value="jg19973"/>
</dbReference>
<proteinExistence type="predicted"/>
<protein>
    <submittedName>
        <fullName evidence="2">Uncharacterized protein</fullName>
    </submittedName>
</protein>
<accession>A0A915DHI7</accession>